<name>A0AA87Z9R2_FICCA</name>
<evidence type="ECO:0000313" key="2">
    <source>
        <dbReference type="Proteomes" id="UP001187192"/>
    </source>
</evidence>
<reference evidence="1" key="1">
    <citation type="submission" date="2023-07" db="EMBL/GenBank/DDBJ databases">
        <title>draft genome sequence of fig (Ficus carica).</title>
        <authorList>
            <person name="Takahashi T."/>
            <person name="Nishimura K."/>
        </authorList>
    </citation>
    <scope>NUCLEOTIDE SEQUENCE</scope>
</reference>
<gene>
    <name evidence="1" type="ORF">TIFTF001_050059</name>
</gene>
<keyword evidence="2" id="KW-1185">Reference proteome</keyword>
<evidence type="ECO:0000313" key="1">
    <source>
        <dbReference type="EMBL" id="GMN20631.1"/>
    </source>
</evidence>
<sequence>MPSGPVVSKQPRHGGALLATVVWDFGERNLKYYELSYEVEKLVLYLSRMIARLNLKQ</sequence>
<proteinExistence type="predicted"/>
<dbReference type="Proteomes" id="UP001187192">
    <property type="component" value="Unassembled WGS sequence"/>
</dbReference>
<comment type="caution">
    <text evidence="1">The sequence shown here is derived from an EMBL/GenBank/DDBJ whole genome shotgun (WGS) entry which is preliminary data.</text>
</comment>
<dbReference type="AlphaFoldDB" id="A0AA87Z9R2"/>
<accession>A0AA87Z9R2</accession>
<dbReference type="EMBL" id="BTGU01007725">
    <property type="protein sequence ID" value="GMN20631.1"/>
    <property type="molecule type" value="Genomic_DNA"/>
</dbReference>
<protein>
    <submittedName>
        <fullName evidence="1">Uncharacterized protein</fullName>
    </submittedName>
</protein>
<organism evidence="1 2">
    <name type="scientific">Ficus carica</name>
    <name type="common">Common fig</name>
    <dbReference type="NCBI Taxonomy" id="3494"/>
    <lineage>
        <taxon>Eukaryota</taxon>
        <taxon>Viridiplantae</taxon>
        <taxon>Streptophyta</taxon>
        <taxon>Embryophyta</taxon>
        <taxon>Tracheophyta</taxon>
        <taxon>Spermatophyta</taxon>
        <taxon>Magnoliopsida</taxon>
        <taxon>eudicotyledons</taxon>
        <taxon>Gunneridae</taxon>
        <taxon>Pentapetalae</taxon>
        <taxon>rosids</taxon>
        <taxon>fabids</taxon>
        <taxon>Rosales</taxon>
        <taxon>Moraceae</taxon>
        <taxon>Ficeae</taxon>
        <taxon>Ficus</taxon>
    </lineage>
</organism>